<reference evidence="6 7" key="1">
    <citation type="journal article" date="2018" name="Nat. Biotechnol.">
        <title>A standardized bacterial taxonomy based on genome phylogeny substantially revises the tree of life.</title>
        <authorList>
            <person name="Parks D.H."/>
            <person name="Chuvochina M."/>
            <person name="Waite D.W."/>
            <person name="Rinke C."/>
            <person name="Skarshewski A."/>
            <person name="Chaumeil P.A."/>
            <person name="Hugenholtz P."/>
        </authorList>
    </citation>
    <scope>NUCLEOTIDE SEQUENCE [LARGE SCALE GENOMIC DNA]</scope>
    <source>
        <strain evidence="6">UBA9956</strain>
    </source>
</reference>
<dbReference type="PANTHER" id="PTHR33603:SF1">
    <property type="entry name" value="RIBOSOMAL RNA LARGE SUBUNIT METHYLTRANSFERASE H"/>
    <property type="match status" value="1"/>
</dbReference>
<dbReference type="EMBL" id="DMZY01000035">
    <property type="protein sequence ID" value="HAV91770.1"/>
    <property type="molecule type" value="Genomic_DNA"/>
</dbReference>
<name>A0A350H8A4_UNCW3</name>
<comment type="subcellular location">
    <subcellularLocation>
        <location evidence="5">Cytoplasm</location>
    </subcellularLocation>
</comment>
<dbReference type="GO" id="GO:0070038">
    <property type="term" value="F:rRNA (pseudouridine-N3-)-methyltransferase activity"/>
    <property type="evidence" value="ECO:0007669"/>
    <property type="project" value="UniProtKB-UniRule"/>
</dbReference>
<proteinExistence type="inferred from homology"/>
<dbReference type="Proteomes" id="UP000264062">
    <property type="component" value="Unassembled WGS sequence"/>
</dbReference>
<accession>A0A350H8A4</accession>
<evidence type="ECO:0000313" key="7">
    <source>
        <dbReference type="Proteomes" id="UP000264062"/>
    </source>
</evidence>
<dbReference type="Gene3D" id="3.40.1280.10">
    <property type="match status" value="1"/>
</dbReference>
<comment type="function">
    <text evidence="5">Specifically methylates the pseudouridine at position 1915 (m3Psi1915) in 23S rRNA.</text>
</comment>
<keyword evidence="1 5" id="KW-0489">Methyltransferase</keyword>
<evidence type="ECO:0000256" key="1">
    <source>
        <dbReference type="ARBA" id="ARBA00022603"/>
    </source>
</evidence>
<dbReference type="EC" id="2.1.1.177" evidence="5"/>
<comment type="similarity">
    <text evidence="4 5">Belongs to the RNA methyltransferase RlmH family.</text>
</comment>
<comment type="caution">
    <text evidence="6">The sequence shown here is derived from an EMBL/GenBank/DDBJ whole genome shotgun (WGS) entry which is preliminary data.</text>
</comment>
<evidence type="ECO:0000256" key="5">
    <source>
        <dbReference type="HAMAP-Rule" id="MF_00658"/>
    </source>
</evidence>
<dbReference type="AlphaFoldDB" id="A0A350H8A4"/>
<keyword evidence="5" id="KW-0698">rRNA processing</keyword>
<dbReference type="Pfam" id="PF02590">
    <property type="entry name" value="SPOUT_MTase"/>
    <property type="match status" value="1"/>
</dbReference>
<evidence type="ECO:0000313" key="6">
    <source>
        <dbReference type="EMBL" id="HAV91770.1"/>
    </source>
</evidence>
<comment type="subunit">
    <text evidence="5">Homodimer.</text>
</comment>
<keyword evidence="5" id="KW-0963">Cytoplasm</keyword>
<dbReference type="CDD" id="cd18081">
    <property type="entry name" value="RlmH-like"/>
    <property type="match status" value="1"/>
</dbReference>
<dbReference type="PIRSF" id="PIRSF004505">
    <property type="entry name" value="MT_bac"/>
    <property type="match status" value="1"/>
</dbReference>
<feature type="binding site" evidence="5">
    <location>
        <position position="112"/>
    </location>
    <ligand>
        <name>S-adenosyl-L-methionine</name>
        <dbReference type="ChEBI" id="CHEBI:59789"/>
    </ligand>
</feature>
<dbReference type="InterPro" id="IPR029028">
    <property type="entry name" value="Alpha/beta_knot_MTases"/>
</dbReference>
<sequence>MHTRKNINHTKAECMGIMILTVGKRQSDELSAQIEEYLKRISPFAVIKVKYIKDSGELKDDRKSTMKQESERLLEEMSGYRNTVLLDREGESISSEDFAGLLGTDPLCFIIGGSFGVDERVKKSAWKKISFSEMTFPHKLFRVMLLEQIYRGFTIRKKMRYHK</sequence>
<dbReference type="GO" id="GO:0005737">
    <property type="term" value="C:cytoplasm"/>
    <property type="evidence" value="ECO:0007669"/>
    <property type="project" value="UniProtKB-SubCell"/>
</dbReference>
<comment type="catalytic activity">
    <reaction evidence="5">
        <text>pseudouridine(1915) in 23S rRNA + S-adenosyl-L-methionine = N(3)-methylpseudouridine(1915) in 23S rRNA + S-adenosyl-L-homocysteine + H(+)</text>
        <dbReference type="Rhea" id="RHEA:42752"/>
        <dbReference type="Rhea" id="RHEA-COMP:10221"/>
        <dbReference type="Rhea" id="RHEA-COMP:10222"/>
        <dbReference type="ChEBI" id="CHEBI:15378"/>
        <dbReference type="ChEBI" id="CHEBI:57856"/>
        <dbReference type="ChEBI" id="CHEBI:59789"/>
        <dbReference type="ChEBI" id="CHEBI:65314"/>
        <dbReference type="ChEBI" id="CHEBI:74486"/>
        <dbReference type="EC" id="2.1.1.177"/>
    </reaction>
</comment>
<feature type="binding site" evidence="5">
    <location>
        <begin position="131"/>
        <end position="136"/>
    </location>
    <ligand>
        <name>S-adenosyl-L-methionine</name>
        <dbReference type="ChEBI" id="CHEBI:59789"/>
    </ligand>
</feature>
<dbReference type="HAMAP" id="MF_00658">
    <property type="entry name" value="23SrRNA_methyltr_H"/>
    <property type="match status" value="1"/>
</dbReference>
<evidence type="ECO:0000256" key="2">
    <source>
        <dbReference type="ARBA" id="ARBA00022679"/>
    </source>
</evidence>
<dbReference type="SUPFAM" id="SSF75217">
    <property type="entry name" value="alpha/beta knot"/>
    <property type="match status" value="1"/>
</dbReference>
<feature type="binding site" evidence="5">
    <location>
        <position position="86"/>
    </location>
    <ligand>
        <name>S-adenosyl-L-methionine</name>
        <dbReference type="ChEBI" id="CHEBI:59789"/>
    </ligand>
</feature>
<dbReference type="PANTHER" id="PTHR33603">
    <property type="entry name" value="METHYLTRANSFERASE"/>
    <property type="match status" value="1"/>
</dbReference>
<keyword evidence="3 5" id="KW-0949">S-adenosyl-L-methionine</keyword>
<dbReference type="InterPro" id="IPR003742">
    <property type="entry name" value="RlmH-like"/>
</dbReference>
<organism evidence="6 7">
    <name type="scientific">candidate division WOR-3 bacterium</name>
    <dbReference type="NCBI Taxonomy" id="2052148"/>
    <lineage>
        <taxon>Bacteria</taxon>
        <taxon>Bacteria division WOR-3</taxon>
    </lineage>
</organism>
<keyword evidence="2 5" id="KW-0808">Transferase</keyword>
<evidence type="ECO:0000256" key="3">
    <source>
        <dbReference type="ARBA" id="ARBA00022691"/>
    </source>
</evidence>
<gene>
    <name evidence="5" type="primary">rlmH</name>
    <name evidence="6" type="ORF">DCW38_01120</name>
</gene>
<dbReference type="InterPro" id="IPR029026">
    <property type="entry name" value="tRNA_m1G_MTases_N"/>
</dbReference>
<protein>
    <recommendedName>
        <fullName evidence="5">Ribosomal RNA large subunit methyltransferase H</fullName>
        <ecNumber evidence="5">2.1.1.177</ecNumber>
    </recommendedName>
    <alternativeName>
        <fullName evidence="5">23S rRNA (pseudouridine1915-N3)-methyltransferase</fullName>
    </alternativeName>
    <alternativeName>
        <fullName evidence="5">23S rRNA m3Psi1915 methyltransferase</fullName>
    </alternativeName>
    <alternativeName>
        <fullName evidence="5">rRNA (pseudouridine-N3-)-methyltransferase RlmH</fullName>
    </alternativeName>
</protein>
<evidence type="ECO:0000256" key="4">
    <source>
        <dbReference type="ARBA" id="ARBA00038303"/>
    </source>
</evidence>